<reference evidence="4" key="1">
    <citation type="submission" date="2017-02" db="UniProtKB">
        <authorList>
            <consortium name="WormBaseParasite"/>
        </authorList>
    </citation>
    <scope>IDENTIFICATION</scope>
</reference>
<reference evidence="2 3" key="2">
    <citation type="submission" date="2018-11" db="EMBL/GenBank/DDBJ databases">
        <authorList>
            <consortium name="Pathogen Informatics"/>
        </authorList>
    </citation>
    <scope>NUCLEOTIDE SEQUENCE [LARGE SCALE GENOMIC DNA]</scope>
</reference>
<dbReference type="OrthoDB" id="515313at2759"/>
<dbReference type="AlphaFoldDB" id="A0A0R3SWH2"/>
<evidence type="ECO:0000313" key="2">
    <source>
        <dbReference type="EMBL" id="VDL62555.1"/>
    </source>
</evidence>
<gene>
    <name evidence="2" type="ORF">HDID_LOCUS10030</name>
</gene>
<evidence type="ECO:0000313" key="4">
    <source>
        <dbReference type="WBParaSite" id="HDID_0001003201-mRNA-1"/>
    </source>
</evidence>
<dbReference type="Proteomes" id="UP000274504">
    <property type="component" value="Unassembled WGS sequence"/>
</dbReference>
<feature type="compositionally biased region" description="Polar residues" evidence="1">
    <location>
        <begin position="60"/>
        <end position="75"/>
    </location>
</feature>
<feature type="region of interest" description="Disordered" evidence="1">
    <location>
        <begin position="44"/>
        <end position="75"/>
    </location>
</feature>
<dbReference type="WBParaSite" id="HDID_0001003201-mRNA-1">
    <property type="protein sequence ID" value="HDID_0001003201-mRNA-1"/>
    <property type="gene ID" value="HDID_0001003201"/>
</dbReference>
<name>A0A0R3SWH2_HYMDI</name>
<feature type="region of interest" description="Disordered" evidence="1">
    <location>
        <begin position="279"/>
        <end position="360"/>
    </location>
</feature>
<feature type="compositionally biased region" description="Low complexity" evidence="1">
    <location>
        <begin position="279"/>
        <end position="309"/>
    </location>
</feature>
<protein>
    <submittedName>
        <fullName evidence="4">SLBP_RNA_bind domain-containing protein</fullName>
    </submittedName>
</protein>
<proteinExistence type="predicted"/>
<accession>A0A0R3SWH2</accession>
<feature type="compositionally biased region" description="Low complexity" evidence="1">
    <location>
        <begin position="321"/>
        <end position="331"/>
    </location>
</feature>
<organism evidence="4">
    <name type="scientific">Hymenolepis diminuta</name>
    <name type="common">Rat tapeworm</name>
    <dbReference type="NCBI Taxonomy" id="6216"/>
    <lineage>
        <taxon>Eukaryota</taxon>
        <taxon>Metazoa</taxon>
        <taxon>Spiralia</taxon>
        <taxon>Lophotrochozoa</taxon>
        <taxon>Platyhelminthes</taxon>
        <taxon>Cestoda</taxon>
        <taxon>Eucestoda</taxon>
        <taxon>Cyclophyllidea</taxon>
        <taxon>Hymenolepididae</taxon>
        <taxon>Hymenolepis</taxon>
    </lineage>
</organism>
<evidence type="ECO:0000256" key="1">
    <source>
        <dbReference type="SAM" id="MobiDB-lite"/>
    </source>
</evidence>
<evidence type="ECO:0000313" key="3">
    <source>
        <dbReference type="Proteomes" id="UP000274504"/>
    </source>
</evidence>
<dbReference type="EMBL" id="UYSG01011493">
    <property type="protein sequence ID" value="VDL62555.1"/>
    <property type="molecule type" value="Genomic_DNA"/>
</dbReference>
<sequence>MPFIYSYYPSETHSPVIECISTDQSDLDTYDPNCNASLEDFSSFVSEHESETDPKEDESTISPSVSYSNPQNDQISNHKNALELHSEKASVPIETSPLPIKKTQSSALAPKLSNRKNLQLVHSRSYSSSFTTTNRNTPITDTESVNNESEIGIADLSEGLRLLSRDARFRSIRPLWRDPNSRPLPSDEMASVEAMLREYNKLLIKAEKNDCPAPKIAVRRPYHSTLNRWRQQERIQMENFYLADRLRNIRPSPEISREILLKRYKQYFITPVTARSNLSSSYDADFSNSSSSVRSRPRCSSARPISRSSTGTPRPLTGIASSGRTSSAKSSVRNDPPPIPIPLRPSSRMASGINTPHSRDVLNSLDSVRRALHEHRVKEKL</sequence>